<dbReference type="InterPro" id="IPR001680">
    <property type="entry name" value="WD40_rpt"/>
</dbReference>
<evidence type="ECO:0000256" key="3">
    <source>
        <dbReference type="ARBA" id="ARBA00022786"/>
    </source>
</evidence>
<keyword evidence="2" id="KW-0677">Repeat</keyword>
<feature type="repeat" description="WD" evidence="4">
    <location>
        <begin position="873"/>
        <end position="914"/>
    </location>
</feature>
<dbReference type="Proteomes" id="UP001219568">
    <property type="component" value="Unassembled WGS sequence"/>
</dbReference>
<keyword evidence="7" id="KW-1185">Reference proteome</keyword>
<dbReference type="PROSITE" id="PS50082">
    <property type="entry name" value="WD_REPEATS_2"/>
    <property type="match status" value="8"/>
</dbReference>
<accession>A0AAD6NAV5</accession>
<dbReference type="InterPro" id="IPR015943">
    <property type="entry name" value="WD40/YVTN_repeat-like_dom_sf"/>
</dbReference>
<proteinExistence type="predicted"/>
<evidence type="ECO:0000256" key="4">
    <source>
        <dbReference type="PROSITE-ProRule" id="PRU00221"/>
    </source>
</evidence>
<dbReference type="InterPro" id="IPR011047">
    <property type="entry name" value="Quinoprotein_ADH-like_sf"/>
</dbReference>
<evidence type="ECO:0000313" key="6">
    <source>
        <dbReference type="EMBL" id="KAJ6044395.1"/>
    </source>
</evidence>
<feature type="repeat" description="WD" evidence="4">
    <location>
        <begin position="661"/>
        <end position="702"/>
    </location>
</feature>
<reference evidence="6" key="1">
    <citation type="journal article" date="2023" name="IMA Fungus">
        <title>Comparative genomic study of the Penicillium genus elucidates a diverse pangenome and 15 lateral gene transfer events.</title>
        <authorList>
            <person name="Petersen C."/>
            <person name="Sorensen T."/>
            <person name="Nielsen M.R."/>
            <person name="Sondergaard T.E."/>
            <person name="Sorensen J.L."/>
            <person name="Fitzpatrick D.A."/>
            <person name="Frisvad J.C."/>
            <person name="Nielsen K.L."/>
        </authorList>
    </citation>
    <scope>NUCLEOTIDE SEQUENCE</scope>
    <source>
        <strain evidence="6">IBT 15450</strain>
    </source>
</reference>
<feature type="repeat" description="WD" evidence="4">
    <location>
        <begin position="829"/>
        <end position="870"/>
    </location>
</feature>
<dbReference type="PROSITE" id="PS00678">
    <property type="entry name" value="WD_REPEATS_1"/>
    <property type="match status" value="6"/>
</dbReference>
<dbReference type="Pfam" id="PF24883">
    <property type="entry name" value="NPHP3_N"/>
    <property type="match status" value="1"/>
</dbReference>
<feature type="repeat" description="WD" evidence="4">
    <location>
        <begin position="619"/>
        <end position="660"/>
    </location>
</feature>
<dbReference type="GO" id="GO:0000209">
    <property type="term" value="P:protein polyubiquitination"/>
    <property type="evidence" value="ECO:0007669"/>
    <property type="project" value="TreeGrafter"/>
</dbReference>
<evidence type="ECO:0000256" key="1">
    <source>
        <dbReference type="ARBA" id="ARBA00022574"/>
    </source>
</evidence>
<keyword evidence="3" id="KW-0833">Ubl conjugation pathway</keyword>
<dbReference type="SMART" id="SM00320">
    <property type="entry name" value="WD40"/>
    <property type="match status" value="8"/>
</dbReference>
<keyword evidence="1 4" id="KW-0853">WD repeat</keyword>
<dbReference type="InterPro" id="IPR051983">
    <property type="entry name" value="WSB_SOCS-box_domain"/>
</dbReference>
<organism evidence="6 7">
    <name type="scientific">Penicillium canescens</name>
    <dbReference type="NCBI Taxonomy" id="5083"/>
    <lineage>
        <taxon>Eukaryota</taxon>
        <taxon>Fungi</taxon>
        <taxon>Dikarya</taxon>
        <taxon>Ascomycota</taxon>
        <taxon>Pezizomycotina</taxon>
        <taxon>Eurotiomycetes</taxon>
        <taxon>Eurotiomycetidae</taxon>
        <taxon>Eurotiales</taxon>
        <taxon>Aspergillaceae</taxon>
        <taxon>Penicillium</taxon>
    </lineage>
</organism>
<reference evidence="6" key="2">
    <citation type="submission" date="2023-01" db="EMBL/GenBank/DDBJ databases">
        <authorList>
            <person name="Petersen C."/>
        </authorList>
    </citation>
    <scope>NUCLEOTIDE SEQUENCE</scope>
    <source>
        <strain evidence="6">IBT 15450</strain>
    </source>
</reference>
<evidence type="ECO:0000256" key="2">
    <source>
        <dbReference type="ARBA" id="ARBA00022737"/>
    </source>
</evidence>
<dbReference type="PANTHER" id="PTHR15622:SF2">
    <property type="entry name" value="U4_U6 SMALL NUCLEAR RIBONUCLEOPROTEIN PRP4"/>
    <property type="match status" value="1"/>
</dbReference>
<dbReference type="PANTHER" id="PTHR15622">
    <property type="entry name" value="WD40 REPEAT PROTEIN"/>
    <property type="match status" value="1"/>
</dbReference>
<evidence type="ECO:0000259" key="5">
    <source>
        <dbReference type="Pfam" id="PF24883"/>
    </source>
</evidence>
<dbReference type="AlphaFoldDB" id="A0AAD6NAV5"/>
<gene>
    <name evidence="6" type="ORF">N7460_005750</name>
</gene>
<feature type="repeat" description="WD" evidence="4">
    <location>
        <begin position="703"/>
        <end position="744"/>
    </location>
</feature>
<dbReference type="EMBL" id="JAQJZL010000004">
    <property type="protein sequence ID" value="KAJ6044395.1"/>
    <property type="molecule type" value="Genomic_DNA"/>
</dbReference>
<dbReference type="InterPro" id="IPR019775">
    <property type="entry name" value="WD40_repeat_CS"/>
</dbReference>
<dbReference type="SUPFAM" id="SSF50998">
    <property type="entry name" value="Quinoprotein alcohol dehydrogenase-like"/>
    <property type="match status" value="1"/>
</dbReference>
<feature type="repeat" description="WD" evidence="4">
    <location>
        <begin position="787"/>
        <end position="828"/>
    </location>
</feature>
<dbReference type="CDD" id="cd00200">
    <property type="entry name" value="WD40"/>
    <property type="match status" value="1"/>
</dbReference>
<name>A0AAD6NAV5_PENCN</name>
<dbReference type="PRINTS" id="PR00320">
    <property type="entry name" value="GPROTEINBRPT"/>
</dbReference>
<dbReference type="InterPro" id="IPR056884">
    <property type="entry name" value="NPHP3-like_N"/>
</dbReference>
<dbReference type="InterPro" id="IPR020472">
    <property type="entry name" value="WD40_PAC1"/>
</dbReference>
<comment type="caution">
    <text evidence="6">The sequence shown here is derived from an EMBL/GenBank/DDBJ whole genome shotgun (WGS) entry which is preliminary data.</text>
</comment>
<feature type="domain" description="Nephrocystin 3-like N-terminal" evidence="5">
    <location>
        <begin position="262"/>
        <end position="362"/>
    </location>
</feature>
<protein>
    <recommendedName>
        <fullName evidence="5">Nephrocystin 3-like N-terminal domain-containing protein</fullName>
    </recommendedName>
</protein>
<evidence type="ECO:0000313" key="7">
    <source>
        <dbReference type="Proteomes" id="UP001219568"/>
    </source>
</evidence>
<sequence>MDDIHTLLHLGATKSYGLTCCPLCNSSGSLDAPELIDHVLQHTHDFALRALPWPKHRDHARSLPGTYDSKIPNADLVRSWLDDVIEETTDSIAAQLDLRSWDRATQDPNEECSGFDYFEKNDYFADCSSSASLAALSEQSGMHSCTAAVSGLEEAVHRDGLSSAASVIAVIQLTGNLVKLCGIYIQEVNEARDEILTLQGAILGLQGTLQDLQKLLQSNDGEALPTSSRLVSNITDCVFDLRALQARLDLGNRKKLTREMGLRALTWPLKRTEGEGVAQNLERYQSSFLLSLQVDQREQFEKLLLQPLLNLDQLGRQPQTAVIVIDALDECEHDHDVRNIIRLLPLLQKAKAVRLRIFLTSRPELPISLGFKEIADYEYQDLALHEISEEVIEHDIHLFLLDRFAKIQHDRNISKDWPGDNIIRELVTMSAPLFISAATICRYIENSEWDPKLRLAEFLTDQAKYISRMDKTYLPILTRLLDDQESDESEQQQQQLLQEFQNTGDIEHELADFLHDAYRFVLKNRQIVDVAPLQLYCSCLVFAPKHSIIRRLFCGELPSWISGLPNTEKDWSAELQTLEGHAGSVRSAAFSPDGQLVASGSTDKAIWLWDTIGTLQQTLEGHSGLVQSVAFSPDGRLIASGSTDETVRLWDTATGSLQQTLEGHSSSVNSVAFSPAGRLLASGSADRTVRLWDTVTGVLQQTFEGHSQEVHSVTFSPNGRLIASGSADETVQLWDTATGGLQQTLEAQSSSVNSVAFSPAGRLLVSGSADRTVRLWDTATGVLQQTFEGHSQEVESVAFSPDGQLLASSSTDRTVRVWDTATGALQQTLEGHSHEVHSVTFSPNGQLLASSSTDRTVRLWNTATGVLQQTLKAKGHLHEVNSVAFSPDGQLLASSSADRTLRLWDTATGSITQILGEGCGSIASIAFSTDGRSVITNLGPFDIRSDIQSGHEIPLDIPLNSIDISVSDGQWIKIHGKEALWLPPGYRPTCIATYSNTIALGHASGRVSFISFSSSSDTLM</sequence>
<feature type="repeat" description="WD" evidence="4">
    <location>
        <begin position="745"/>
        <end position="786"/>
    </location>
</feature>
<dbReference type="PROSITE" id="PS50294">
    <property type="entry name" value="WD_REPEATS_REGION"/>
    <property type="match status" value="8"/>
</dbReference>
<dbReference type="Pfam" id="PF00400">
    <property type="entry name" value="WD40"/>
    <property type="match status" value="4"/>
</dbReference>
<dbReference type="Gene3D" id="2.130.10.10">
    <property type="entry name" value="YVTN repeat-like/Quinoprotein amine dehydrogenase"/>
    <property type="match status" value="4"/>
</dbReference>
<dbReference type="Pfam" id="PF25173">
    <property type="entry name" value="Beta-prop_WDR3_1st"/>
    <property type="match status" value="1"/>
</dbReference>
<feature type="repeat" description="WD" evidence="4">
    <location>
        <begin position="578"/>
        <end position="610"/>
    </location>
</feature>